<keyword evidence="4" id="KW-0479">Metal-binding</keyword>
<dbReference type="InterPro" id="IPR015422">
    <property type="entry name" value="PyrdxlP-dep_Trfase_small"/>
</dbReference>
<comment type="cofactor">
    <cofactor evidence="1 9">
        <name>pyridoxal 5'-phosphate</name>
        <dbReference type="ChEBI" id="CHEBI:597326"/>
    </cofactor>
</comment>
<evidence type="ECO:0000256" key="9">
    <source>
        <dbReference type="RuleBase" id="RU004504"/>
    </source>
</evidence>
<dbReference type="GO" id="GO:0046872">
    <property type="term" value="F:metal ion binding"/>
    <property type="evidence" value="ECO:0007669"/>
    <property type="project" value="UniProtKB-KW"/>
</dbReference>
<reference evidence="11" key="1">
    <citation type="submission" date="2020-02" db="EMBL/GenBank/DDBJ databases">
        <authorList>
            <person name="Meier V. D."/>
        </authorList>
    </citation>
    <scope>NUCLEOTIDE SEQUENCE</scope>
    <source>
        <strain evidence="11">AVDCRST_MAG18</strain>
    </source>
</reference>
<comment type="catalytic activity">
    <reaction evidence="8">
        <text>(sulfur carrier)-H + L-cysteine = (sulfur carrier)-SH + L-alanine</text>
        <dbReference type="Rhea" id="RHEA:43892"/>
        <dbReference type="Rhea" id="RHEA-COMP:14737"/>
        <dbReference type="Rhea" id="RHEA-COMP:14739"/>
        <dbReference type="ChEBI" id="CHEBI:29917"/>
        <dbReference type="ChEBI" id="CHEBI:35235"/>
        <dbReference type="ChEBI" id="CHEBI:57972"/>
        <dbReference type="ChEBI" id="CHEBI:64428"/>
        <dbReference type="EC" id="2.8.1.7"/>
    </reaction>
</comment>
<dbReference type="Gene3D" id="3.40.640.10">
    <property type="entry name" value="Type I PLP-dependent aspartate aminotransferase-like (Major domain)"/>
    <property type="match status" value="1"/>
</dbReference>
<feature type="domain" description="Aminotransferase class V" evidence="10">
    <location>
        <begin position="2"/>
        <end position="244"/>
    </location>
</feature>
<comment type="similarity">
    <text evidence="2">Belongs to the class-V pyridoxal-phosphate-dependent aminotransferase family. NifS/IscS subfamily.</text>
</comment>
<evidence type="ECO:0000313" key="11">
    <source>
        <dbReference type="EMBL" id="CAA9583321.1"/>
    </source>
</evidence>
<gene>
    <name evidence="11" type="ORF">AVDCRST_MAG18-3461</name>
</gene>
<keyword evidence="6" id="KW-0408">Iron</keyword>
<sequence length="266" mass="26827">MDRTGQVTPEVVAAALRPDTCLVSIMLANNEVGTINPLPAIATLARARGVPIHTDAVQAPGALALDVETLGVDLLSLSGHKFSGPKGVGVLYARRGVAFVPQQQGGGQERGRRAGTENLAGIVGLATALTLAEVERPTVAARLAILRDRLAAGLAAATPGLIVNGHPTDRLPGTLHVSLPGIDGELLLYGLDARGIAASAASACSAGSGTTSHVLDAIGIDPVASGASLRLTLGRATTAAEIDHVIATVPRLVASLRGTLALASNR</sequence>
<evidence type="ECO:0000256" key="4">
    <source>
        <dbReference type="ARBA" id="ARBA00022723"/>
    </source>
</evidence>
<protein>
    <recommendedName>
        <fullName evidence="3">cysteine desulfurase</fullName>
        <ecNumber evidence="3">2.8.1.7</ecNumber>
    </recommendedName>
</protein>
<dbReference type="Gene3D" id="3.90.1150.10">
    <property type="entry name" value="Aspartate Aminotransferase, domain 1"/>
    <property type="match status" value="1"/>
</dbReference>
<evidence type="ECO:0000256" key="1">
    <source>
        <dbReference type="ARBA" id="ARBA00001933"/>
    </source>
</evidence>
<name>A0A6J4VNV2_9BACT</name>
<keyword evidence="7" id="KW-0411">Iron-sulfur</keyword>
<evidence type="ECO:0000256" key="6">
    <source>
        <dbReference type="ARBA" id="ARBA00023004"/>
    </source>
</evidence>
<dbReference type="Pfam" id="PF00266">
    <property type="entry name" value="Aminotran_5"/>
    <property type="match status" value="1"/>
</dbReference>
<dbReference type="GO" id="GO:0031071">
    <property type="term" value="F:cysteine desulfurase activity"/>
    <property type="evidence" value="ECO:0007669"/>
    <property type="project" value="UniProtKB-EC"/>
</dbReference>
<dbReference type="SUPFAM" id="SSF53383">
    <property type="entry name" value="PLP-dependent transferases"/>
    <property type="match status" value="1"/>
</dbReference>
<organism evidence="11">
    <name type="scientific">uncultured Thermomicrobiales bacterium</name>
    <dbReference type="NCBI Taxonomy" id="1645740"/>
    <lineage>
        <taxon>Bacteria</taxon>
        <taxon>Pseudomonadati</taxon>
        <taxon>Thermomicrobiota</taxon>
        <taxon>Thermomicrobia</taxon>
        <taxon>Thermomicrobiales</taxon>
        <taxon>environmental samples</taxon>
    </lineage>
</organism>
<evidence type="ECO:0000256" key="5">
    <source>
        <dbReference type="ARBA" id="ARBA00022898"/>
    </source>
</evidence>
<dbReference type="PANTHER" id="PTHR11601">
    <property type="entry name" value="CYSTEINE DESULFURYLASE FAMILY MEMBER"/>
    <property type="match status" value="1"/>
</dbReference>
<dbReference type="InterPro" id="IPR015424">
    <property type="entry name" value="PyrdxlP-dep_Trfase"/>
</dbReference>
<dbReference type="EMBL" id="CADCWN010000265">
    <property type="protein sequence ID" value="CAA9583321.1"/>
    <property type="molecule type" value="Genomic_DNA"/>
</dbReference>
<accession>A0A6J4VNV2</accession>
<dbReference type="AlphaFoldDB" id="A0A6J4VNV2"/>
<dbReference type="GO" id="GO:0051536">
    <property type="term" value="F:iron-sulfur cluster binding"/>
    <property type="evidence" value="ECO:0007669"/>
    <property type="project" value="UniProtKB-KW"/>
</dbReference>
<dbReference type="InterPro" id="IPR000192">
    <property type="entry name" value="Aminotrans_V_dom"/>
</dbReference>
<evidence type="ECO:0000256" key="3">
    <source>
        <dbReference type="ARBA" id="ARBA00012239"/>
    </source>
</evidence>
<dbReference type="PROSITE" id="PS00595">
    <property type="entry name" value="AA_TRANSFER_CLASS_5"/>
    <property type="match status" value="1"/>
</dbReference>
<dbReference type="EC" id="2.8.1.7" evidence="3"/>
<evidence type="ECO:0000259" key="10">
    <source>
        <dbReference type="Pfam" id="PF00266"/>
    </source>
</evidence>
<dbReference type="InterPro" id="IPR015421">
    <property type="entry name" value="PyrdxlP-dep_Trfase_major"/>
</dbReference>
<evidence type="ECO:0000256" key="2">
    <source>
        <dbReference type="ARBA" id="ARBA00006490"/>
    </source>
</evidence>
<keyword evidence="5" id="KW-0663">Pyridoxal phosphate</keyword>
<evidence type="ECO:0000256" key="8">
    <source>
        <dbReference type="ARBA" id="ARBA00050776"/>
    </source>
</evidence>
<proteinExistence type="inferred from homology"/>
<keyword evidence="11" id="KW-0808">Transferase</keyword>
<dbReference type="PANTHER" id="PTHR11601:SF34">
    <property type="entry name" value="CYSTEINE DESULFURASE"/>
    <property type="match status" value="1"/>
</dbReference>
<dbReference type="InterPro" id="IPR020578">
    <property type="entry name" value="Aminotrans_V_PyrdxlP_BS"/>
</dbReference>
<evidence type="ECO:0000256" key="7">
    <source>
        <dbReference type="ARBA" id="ARBA00023014"/>
    </source>
</evidence>